<dbReference type="InterPro" id="IPR049730">
    <property type="entry name" value="SNF2/RAD54-like_C"/>
</dbReference>
<accession>X1M5Y2</accession>
<keyword evidence="2" id="KW-0378">Hydrolase</keyword>
<dbReference type="PANTHER" id="PTHR45626">
    <property type="entry name" value="TRANSCRIPTION TERMINATION FACTOR 2-RELATED"/>
    <property type="match status" value="1"/>
</dbReference>
<gene>
    <name evidence="5" type="ORF">S06H3_15900</name>
</gene>
<evidence type="ECO:0000256" key="3">
    <source>
        <dbReference type="ARBA" id="ARBA00022840"/>
    </source>
</evidence>
<proteinExistence type="predicted"/>
<dbReference type="Gene3D" id="3.40.50.300">
    <property type="entry name" value="P-loop containing nucleotide triphosphate hydrolases"/>
    <property type="match status" value="1"/>
</dbReference>
<evidence type="ECO:0000256" key="1">
    <source>
        <dbReference type="ARBA" id="ARBA00022741"/>
    </source>
</evidence>
<dbReference type="GO" id="GO:0006281">
    <property type="term" value="P:DNA repair"/>
    <property type="evidence" value="ECO:0007669"/>
    <property type="project" value="TreeGrafter"/>
</dbReference>
<dbReference type="PROSITE" id="PS51194">
    <property type="entry name" value="HELICASE_CTER"/>
    <property type="match status" value="1"/>
</dbReference>
<dbReference type="CDD" id="cd18793">
    <property type="entry name" value="SF2_C_SNF"/>
    <property type="match status" value="1"/>
</dbReference>
<evidence type="ECO:0000259" key="4">
    <source>
        <dbReference type="PROSITE" id="PS51194"/>
    </source>
</evidence>
<keyword evidence="1" id="KW-0547">Nucleotide-binding</keyword>
<dbReference type="GO" id="GO:0008094">
    <property type="term" value="F:ATP-dependent activity, acting on DNA"/>
    <property type="evidence" value="ECO:0007669"/>
    <property type="project" value="TreeGrafter"/>
</dbReference>
<dbReference type="SUPFAM" id="SSF52540">
    <property type="entry name" value="P-loop containing nucleoside triphosphate hydrolases"/>
    <property type="match status" value="1"/>
</dbReference>
<keyword evidence="3" id="KW-0067">ATP-binding</keyword>
<evidence type="ECO:0000256" key="2">
    <source>
        <dbReference type="ARBA" id="ARBA00022801"/>
    </source>
</evidence>
<dbReference type="GO" id="GO:0005524">
    <property type="term" value="F:ATP binding"/>
    <property type="evidence" value="ECO:0007669"/>
    <property type="project" value="UniProtKB-KW"/>
</dbReference>
<dbReference type="EMBL" id="BARV01007842">
    <property type="protein sequence ID" value="GAI13466.1"/>
    <property type="molecule type" value="Genomic_DNA"/>
</dbReference>
<dbReference type="GO" id="GO:0005634">
    <property type="term" value="C:nucleus"/>
    <property type="evidence" value="ECO:0007669"/>
    <property type="project" value="TreeGrafter"/>
</dbReference>
<dbReference type="InterPro" id="IPR001650">
    <property type="entry name" value="Helicase_C-like"/>
</dbReference>
<comment type="caution">
    <text evidence="5">The sequence shown here is derived from an EMBL/GenBank/DDBJ whole genome shotgun (WGS) entry which is preliminary data.</text>
</comment>
<dbReference type="Pfam" id="PF00271">
    <property type="entry name" value="Helicase_C"/>
    <property type="match status" value="1"/>
</dbReference>
<organism evidence="5">
    <name type="scientific">marine sediment metagenome</name>
    <dbReference type="NCBI Taxonomy" id="412755"/>
    <lineage>
        <taxon>unclassified sequences</taxon>
        <taxon>metagenomes</taxon>
        <taxon>ecological metagenomes</taxon>
    </lineage>
</organism>
<name>X1M5Y2_9ZZZZ</name>
<dbReference type="AlphaFoldDB" id="X1M5Y2"/>
<dbReference type="InterPro" id="IPR050628">
    <property type="entry name" value="SNF2_RAD54_helicase_TF"/>
</dbReference>
<reference evidence="5" key="1">
    <citation type="journal article" date="2014" name="Front. Microbiol.">
        <title>High frequency of phylogenetically diverse reductive dehalogenase-homologous genes in deep subseafloor sedimentary metagenomes.</title>
        <authorList>
            <person name="Kawai M."/>
            <person name="Futagami T."/>
            <person name="Toyoda A."/>
            <person name="Takaki Y."/>
            <person name="Nishi S."/>
            <person name="Hori S."/>
            <person name="Arai W."/>
            <person name="Tsubouchi T."/>
            <person name="Morono Y."/>
            <person name="Uchiyama I."/>
            <person name="Ito T."/>
            <person name="Fujiyama A."/>
            <person name="Inagaki F."/>
            <person name="Takami H."/>
        </authorList>
    </citation>
    <scope>NUCLEOTIDE SEQUENCE</scope>
    <source>
        <strain evidence="5">Expedition CK06-06</strain>
    </source>
</reference>
<feature type="domain" description="Helicase C-terminal" evidence="4">
    <location>
        <begin position="82"/>
        <end position="238"/>
    </location>
</feature>
<sequence length="253" mass="29512">MWIPPSKEHIEYYELWLDEFAKWFLAELKKELDGDHKMDMIMLLVQIGKLQFVSTIPQSGKIKSNKVVNYNWNGGLTAKQEKIIELAIQHINQNQKVIVYSERPELQNLLAVQFRRKGIKALVFTGEQVIPQREEILREFRKHAPLLLATTTVGGTGLNIPEAQIVIFADQSWTPAIHEQAIARVCRPQQKNKPLVYKLFNSGFIDEYMKQMMDVKKEGIDEGIDWQQHTFDPSNWLSFRDMSYKYLQAEGYI</sequence>
<evidence type="ECO:0000313" key="5">
    <source>
        <dbReference type="EMBL" id="GAI13466.1"/>
    </source>
</evidence>
<dbReference type="InterPro" id="IPR027417">
    <property type="entry name" value="P-loop_NTPase"/>
</dbReference>
<dbReference type="GO" id="GO:0016787">
    <property type="term" value="F:hydrolase activity"/>
    <property type="evidence" value="ECO:0007669"/>
    <property type="project" value="UniProtKB-KW"/>
</dbReference>
<protein>
    <recommendedName>
        <fullName evidence="4">Helicase C-terminal domain-containing protein</fullName>
    </recommendedName>
</protein>
<dbReference type="SMART" id="SM00490">
    <property type="entry name" value="HELICc"/>
    <property type="match status" value="1"/>
</dbReference>